<keyword evidence="2 4" id="KW-0547">Nucleotide-binding</keyword>
<dbReference type="PROSITE" id="PS00107">
    <property type="entry name" value="PROTEIN_KINASE_ATP"/>
    <property type="match status" value="1"/>
</dbReference>
<dbReference type="EMBL" id="KB206537">
    <property type="protein sequence ID" value="ELP90130.1"/>
    <property type="molecule type" value="Genomic_DNA"/>
</dbReference>
<feature type="binding site" evidence="4">
    <location>
        <position position="780"/>
    </location>
    <ligand>
        <name>ATP</name>
        <dbReference type="ChEBI" id="CHEBI:30616"/>
    </ligand>
</feature>
<keyword evidence="7" id="KW-0732">Signal</keyword>
<keyword evidence="9" id="KW-0418">Kinase</keyword>
<dbReference type="GO" id="GO:0004674">
    <property type="term" value="F:protein serine/threonine kinase activity"/>
    <property type="evidence" value="ECO:0007669"/>
    <property type="project" value="UniProtKB-KW"/>
</dbReference>
<dbReference type="SMART" id="SM00261">
    <property type="entry name" value="FU"/>
    <property type="match status" value="7"/>
</dbReference>
<dbReference type="SUPFAM" id="SSF57184">
    <property type="entry name" value="Growth factor receptor domain"/>
    <property type="match status" value="3"/>
</dbReference>
<dbReference type="SUPFAM" id="SSF56112">
    <property type="entry name" value="Protein kinase-like (PK-like)"/>
    <property type="match status" value="1"/>
</dbReference>
<evidence type="ECO:0000256" key="7">
    <source>
        <dbReference type="SAM" id="SignalP"/>
    </source>
</evidence>
<feature type="signal peptide" evidence="7">
    <location>
        <begin position="1"/>
        <end position="15"/>
    </location>
</feature>
<accession>A0A0A1U731</accession>
<sequence>MQLLFLILFVYLALSEECACKKEDQNICVECPDNCQLQIVNSTSTVPLVKCFVNTDLVNCLEKDSHNSNVCLECKAGYFLSEGSCVVCPDHCLLCNATTCFSCETINNITYTVSSNRSSCINCMDETVNMDCGLCPEATYFEPSKSVCLPCQPNCKYCSSSLCQQCYPGYYTQQAFCNKIQKCQTALTSIDYCDVCFYGFYRQRGRCQDCSVLETNCWVCYHDEVNIISGCTICHPGYVKVQGHCISLADAHCKVGYSDSGCLDCEDTYYFDVNMTCQRCSEACFSCTQDPNNCLSCASGYYFNNDGICERKDSNCVSSDLKGCLECVDVLSMGTDLTGYYIPKDGTTCEICSEHCNRCVYNSRNCTSCVDGYVLKKMVVDGVQLRDCVEKQSYCVDTEMGFCVLCTDGYFLNGGSDKNDDQECVKCDKSCGSCEVSTECTTCQVLYYRPLNWKELGWKLCHPQSEINMTCEAGINGCVTCNEGYYINSTEPTTYKCSVCPERCGSCQYIESTNSINCLSCPTKDLYAKNGECYPCSDLPNCAKCSYDVCSKCKGGYSLEQNMLSCSRPKYELIIPLTVLGVVLIIVFLVGVGLLIWRERRRYVYEVDQKLKPFKVNSDLEMLLLGSDNKNFPMKTDKWELFFGLKKGKAIVDKVYEETLSIANMTNKTYFFEFYTDPSHRFDLEIEPNNGVLGPKKAATIVFHVKPLCTASIIENIGIVAMDMGAQVKETAKLTIYLDTDLSVKLDYTELKPVLPAIGEGGFGIVFKGKYRDRIVAIKKMKSRSLTDELEKEFNHEVSMLLQMRYVSVVELIGAIYTEGEIALVTEFAEYGSLTKVYLHQEMSYLFKVKVMEDVALALSYLHKNNIIHRDVKSENVLVFSLNPKMDVCSKLTDFGTSRCISEVALMGKKLTIGIGTPNYMSPECLRGNGEYGFPSDVYSFGVMMYETYTQKKVFEETDKRFEKPWMVPQFIIEGNRLEQPPTCPSNYWNLTNQCWAQIPEDRPTFMNVINAIESWGEDIVSLPALTLKNGGKISQSGGEEEDDNRSSSETSSSTSSSATHSRESSRSPPLYSDQIVFN</sequence>
<dbReference type="KEGG" id="eiv:EIN_405540"/>
<dbReference type="PROSITE" id="PS00108">
    <property type="entry name" value="PROTEIN_KINASE_ST"/>
    <property type="match status" value="1"/>
</dbReference>
<dbReference type="PANTHER" id="PTHR45756:SF1">
    <property type="entry name" value="PROTEIN KINASE DOMAIN CONTAINING PROTEIN"/>
    <property type="match status" value="1"/>
</dbReference>
<proteinExistence type="predicted"/>
<dbReference type="CDD" id="cd13999">
    <property type="entry name" value="STKc_MAP3K-like"/>
    <property type="match status" value="1"/>
</dbReference>
<keyword evidence="3 4" id="KW-0067">ATP-binding</keyword>
<dbReference type="PANTHER" id="PTHR45756">
    <property type="entry name" value="PALMITOYLTRANSFERASE"/>
    <property type="match status" value="1"/>
</dbReference>
<dbReference type="VEuPathDB" id="AmoebaDB:EIN_405540"/>
<dbReference type="OrthoDB" id="339325at2759"/>
<dbReference type="InterPro" id="IPR001245">
    <property type="entry name" value="Ser-Thr/Tyr_kinase_cat_dom"/>
</dbReference>
<dbReference type="Gene3D" id="2.10.220.10">
    <property type="entry name" value="Hormone Receptor, Insulin-like Growth Factor Receptor 1, Chain A, domain 2"/>
    <property type="match status" value="1"/>
</dbReference>
<feature type="chain" id="PRO_5012972127" evidence="7">
    <location>
        <begin position="16"/>
        <end position="1079"/>
    </location>
</feature>
<dbReference type="InterPro" id="IPR008271">
    <property type="entry name" value="Ser/Thr_kinase_AS"/>
</dbReference>
<feature type="compositionally biased region" description="Low complexity" evidence="5">
    <location>
        <begin position="1048"/>
        <end position="1060"/>
    </location>
</feature>
<keyword evidence="9" id="KW-0808">Transferase</keyword>
<evidence type="ECO:0000259" key="8">
    <source>
        <dbReference type="PROSITE" id="PS50011"/>
    </source>
</evidence>
<keyword evidence="10" id="KW-1185">Reference proteome</keyword>
<dbReference type="RefSeq" id="XP_004256901.1">
    <property type="nucleotide sequence ID" value="XM_004256853.1"/>
</dbReference>
<reference evidence="9 10" key="1">
    <citation type="submission" date="2012-10" db="EMBL/GenBank/DDBJ databases">
        <authorList>
            <person name="Zafar N."/>
            <person name="Inman J."/>
            <person name="Hall N."/>
            <person name="Lorenzi H."/>
            <person name="Caler E."/>
        </authorList>
    </citation>
    <scope>NUCLEOTIDE SEQUENCE [LARGE SCALE GENOMIC DNA]</scope>
    <source>
        <strain evidence="9 10">IP1</strain>
    </source>
</reference>
<dbReference type="Pfam" id="PF07714">
    <property type="entry name" value="PK_Tyr_Ser-Thr"/>
    <property type="match status" value="1"/>
</dbReference>
<feature type="domain" description="Protein kinase" evidence="8">
    <location>
        <begin position="752"/>
        <end position="1017"/>
    </location>
</feature>
<keyword evidence="6" id="KW-0472">Membrane</keyword>
<keyword evidence="1" id="KW-0723">Serine/threonine-protein kinase</keyword>
<dbReference type="InterPro" id="IPR006212">
    <property type="entry name" value="Furin_repeat"/>
</dbReference>
<name>A0A0A1U731_ENTIV</name>
<dbReference type="GeneID" id="14889038"/>
<dbReference type="Proteomes" id="UP000014680">
    <property type="component" value="Unassembled WGS sequence"/>
</dbReference>
<dbReference type="InterPro" id="IPR017441">
    <property type="entry name" value="Protein_kinase_ATP_BS"/>
</dbReference>
<evidence type="ECO:0000256" key="5">
    <source>
        <dbReference type="SAM" id="MobiDB-lite"/>
    </source>
</evidence>
<evidence type="ECO:0000313" key="9">
    <source>
        <dbReference type="EMBL" id="ELP90130.1"/>
    </source>
</evidence>
<protein>
    <submittedName>
        <fullName evidence="9">Serine-threonine protein kinase, putative</fullName>
        <ecNumber evidence="9">2.7.10.2</ecNumber>
    </submittedName>
</protein>
<organism evidence="9 10">
    <name type="scientific">Entamoeba invadens IP1</name>
    <dbReference type="NCBI Taxonomy" id="370355"/>
    <lineage>
        <taxon>Eukaryota</taxon>
        <taxon>Amoebozoa</taxon>
        <taxon>Evosea</taxon>
        <taxon>Archamoebae</taxon>
        <taxon>Mastigamoebida</taxon>
        <taxon>Entamoebidae</taxon>
        <taxon>Entamoeba</taxon>
    </lineage>
</organism>
<evidence type="ECO:0000256" key="2">
    <source>
        <dbReference type="ARBA" id="ARBA00022741"/>
    </source>
</evidence>
<keyword evidence="6" id="KW-0812">Transmembrane</keyword>
<dbReference type="PROSITE" id="PS50011">
    <property type="entry name" value="PROTEIN_KINASE_DOM"/>
    <property type="match status" value="1"/>
</dbReference>
<dbReference type="AlphaFoldDB" id="A0A0A1U731"/>
<feature type="region of interest" description="Disordered" evidence="5">
    <location>
        <begin position="1031"/>
        <end position="1079"/>
    </location>
</feature>
<gene>
    <name evidence="9" type="ORF">EIN_405540</name>
</gene>
<dbReference type="InterPro" id="IPR000719">
    <property type="entry name" value="Prot_kinase_dom"/>
</dbReference>
<dbReference type="EC" id="2.7.10.2" evidence="9"/>
<dbReference type="GO" id="GO:0004715">
    <property type="term" value="F:non-membrane spanning protein tyrosine kinase activity"/>
    <property type="evidence" value="ECO:0007669"/>
    <property type="project" value="UniProtKB-EC"/>
</dbReference>
<evidence type="ECO:0000256" key="6">
    <source>
        <dbReference type="SAM" id="Phobius"/>
    </source>
</evidence>
<dbReference type="InterPro" id="IPR053215">
    <property type="entry name" value="TKL_Ser/Thr_kinase"/>
</dbReference>
<feature type="transmembrane region" description="Helical" evidence="6">
    <location>
        <begin position="573"/>
        <end position="597"/>
    </location>
</feature>
<dbReference type="InterPro" id="IPR011009">
    <property type="entry name" value="Kinase-like_dom_sf"/>
</dbReference>
<dbReference type="GO" id="GO:0005524">
    <property type="term" value="F:ATP binding"/>
    <property type="evidence" value="ECO:0007669"/>
    <property type="project" value="UniProtKB-UniRule"/>
</dbReference>
<dbReference type="SMART" id="SM00220">
    <property type="entry name" value="S_TKc"/>
    <property type="match status" value="1"/>
</dbReference>
<evidence type="ECO:0000313" key="10">
    <source>
        <dbReference type="Proteomes" id="UP000014680"/>
    </source>
</evidence>
<dbReference type="InterPro" id="IPR009030">
    <property type="entry name" value="Growth_fac_rcpt_cys_sf"/>
</dbReference>
<evidence type="ECO:0000256" key="4">
    <source>
        <dbReference type="PROSITE-ProRule" id="PRU10141"/>
    </source>
</evidence>
<dbReference type="PRINTS" id="PR00109">
    <property type="entry name" value="TYRKINASE"/>
</dbReference>
<keyword evidence="6" id="KW-1133">Transmembrane helix</keyword>
<dbReference type="Gene3D" id="1.10.510.10">
    <property type="entry name" value="Transferase(Phosphotransferase) domain 1"/>
    <property type="match status" value="1"/>
</dbReference>
<evidence type="ECO:0000256" key="3">
    <source>
        <dbReference type="ARBA" id="ARBA00022840"/>
    </source>
</evidence>
<evidence type="ECO:0000256" key="1">
    <source>
        <dbReference type="ARBA" id="ARBA00022527"/>
    </source>
</evidence>